<sequence length="29" mass="3105">MTTRHGTEEDEANANETTVGIPKIPAPPK</sequence>
<dbReference type="Proteomes" id="UP001195724">
    <property type="component" value="Unassembled WGS sequence"/>
</dbReference>
<protein>
    <submittedName>
        <fullName evidence="2">Uncharacterized protein</fullName>
    </submittedName>
</protein>
<evidence type="ECO:0000313" key="2">
    <source>
        <dbReference type="EMBL" id="MBM7809906.1"/>
    </source>
</evidence>
<feature type="region of interest" description="Disordered" evidence="1">
    <location>
        <begin position="1"/>
        <end position="29"/>
    </location>
</feature>
<dbReference type="EMBL" id="JAFBCL010000001">
    <property type="protein sequence ID" value="MBM7809906.1"/>
    <property type="molecule type" value="Genomic_DNA"/>
</dbReference>
<name>A0ABS2S486_9PSEU</name>
<accession>A0ABS2S486</accession>
<gene>
    <name evidence="2" type="ORF">JOE68_000771</name>
</gene>
<organism evidence="2 3">
    <name type="scientific">Saccharothrix algeriensis</name>
    <dbReference type="NCBI Taxonomy" id="173560"/>
    <lineage>
        <taxon>Bacteria</taxon>
        <taxon>Bacillati</taxon>
        <taxon>Actinomycetota</taxon>
        <taxon>Actinomycetes</taxon>
        <taxon>Pseudonocardiales</taxon>
        <taxon>Pseudonocardiaceae</taxon>
        <taxon>Saccharothrix</taxon>
    </lineage>
</organism>
<evidence type="ECO:0000256" key="1">
    <source>
        <dbReference type="SAM" id="MobiDB-lite"/>
    </source>
</evidence>
<evidence type="ECO:0000313" key="3">
    <source>
        <dbReference type="Proteomes" id="UP001195724"/>
    </source>
</evidence>
<comment type="caution">
    <text evidence="2">The sequence shown here is derived from an EMBL/GenBank/DDBJ whole genome shotgun (WGS) entry which is preliminary data.</text>
</comment>
<proteinExistence type="predicted"/>
<keyword evidence="3" id="KW-1185">Reference proteome</keyword>
<reference evidence="2 3" key="1">
    <citation type="submission" date="2021-01" db="EMBL/GenBank/DDBJ databases">
        <title>Sequencing the genomes of 1000 actinobacteria strains.</title>
        <authorList>
            <person name="Klenk H.-P."/>
        </authorList>
    </citation>
    <scope>NUCLEOTIDE SEQUENCE [LARGE SCALE GENOMIC DNA]</scope>
    <source>
        <strain evidence="2 3">DSM 44581</strain>
    </source>
</reference>